<dbReference type="PIRSF" id="PIRSF006276">
    <property type="entry name" value="UspA"/>
    <property type="match status" value="1"/>
</dbReference>
<comment type="similarity">
    <text evidence="1 2">Belongs to the universal stress protein A family.</text>
</comment>
<dbReference type="PRINTS" id="PR01438">
    <property type="entry name" value="UNVRSLSTRESS"/>
</dbReference>
<feature type="domain" description="UspA" evidence="3">
    <location>
        <begin position="4"/>
        <end position="141"/>
    </location>
</feature>
<dbReference type="Pfam" id="PF00582">
    <property type="entry name" value="Usp"/>
    <property type="match status" value="1"/>
</dbReference>
<evidence type="ECO:0000256" key="2">
    <source>
        <dbReference type="PIRNR" id="PIRNR006276"/>
    </source>
</evidence>
<reference evidence="4 5" key="1">
    <citation type="submission" date="2016-11" db="EMBL/GenBank/DDBJ databases">
        <title>Trade-off between light-utilization and light-protection in marine flavobacteria.</title>
        <authorList>
            <person name="Kumagai Y."/>
        </authorList>
    </citation>
    <scope>NUCLEOTIDE SEQUENCE [LARGE SCALE GENOMIC DNA]</scope>
    <source>
        <strain evidence="4 5">NBRC 107125</strain>
    </source>
</reference>
<accession>A0A1X9N3I5</accession>
<dbReference type="InterPro" id="IPR006015">
    <property type="entry name" value="Universal_stress_UspA"/>
</dbReference>
<dbReference type="RefSeq" id="WP_085756846.1">
    <property type="nucleotide sequence ID" value="NZ_CP019343.1"/>
</dbReference>
<dbReference type="GO" id="GO:0005737">
    <property type="term" value="C:cytoplasm"/>
    <property type="evidence" value="ECO:0007669"/>
    <property type="project" value="UniProtKB-SubCell"/>
</dbReference>
<dbReference type="AlphaFoldDB" id="A0A1X9N3I5"/>
<gene>
    <name evidence="4" type="ORF">BST96_00690</name>
</gene>
<organism evidence="4 5">
    <name type="scientific">Oceanicoccus sagamiensis</name>
    <dbReference type="NCBI Taxonomy" id="716816"/>
    <lineage>
        <taxon>Bacteria</taxon>
        <taxon>Pseudomonadati</taxon>
        <taxon>Pseudomonadota</taxon>
        <taxon>Gammaproteobacteria</taxon>
        <taxon>Cellvibrionales</taxon>
        <taxon>Spongiibacteraceae</taxon>
        <taxon>Oceanicoccus</taxon>
    </lineage>
</organism>
<dbReference type="InterPro" id="IPR006016">
    <property type="entry name" value="UspA"/>
</dbReference>
<evidence type="ECO:0000259" key="3">
    <source>
        <dbReference type="Pfam" id="PF00582"/>
    </source>
</evidence>
<sequence>MSTYRKILVAVDLSEEAEQVLQTAADIAEANQAELFVLHVADNPVSPYSQFPEFSAPVSAAEIKESIFAQLARTVENVGLSRELITIDLGRSIDAIVERSDEHQCDLIVIGSHGRHGIQLLLGSTANGVLHHANCDVLAVRVRETIEQ</sequence>
<dbReference type="Gene3D" id="3.40.50.620">
    <property type="entry name" value="HUPs"/>
    <property type="match status" value="1"/>
</dbReference>
<dbReference type="Proteomes" id="UP000193450">
    <property type="component" value="Chromosome"/>
</dbReference>
<dbReference type="KEGG" id="osg:BST96_00690"/>
<evidence type="ECO:0000313" key="5">
    <source>
        <dbReference type="Proteomes" id="UP000193450"/>
    </source>
</evidence>
<dbReference type="SUPFAM" id="SSF52402">
    <property type="entry name" value="Adenine nucleotide alpha hydrolases-like"/>
    <property type="match status" value="1"/>
</dbReference>
<evidence type="ECO:0000313" key="4">
    <source>
        <dbReference type="EMBL" id="ARN72758.1"/>
    </source>
</evidence>
<dbReference type="OrthoDB" id="9792500at2"/>
<dbReference type="CDD" id="cd00293">
    <property type="entry name" value="USP-like"/>
    <property type="match status" value="1"/>
</dbReference>
<proteinExistence type="inferred from homology"/>
<dbReference type="EMBL" id="CP019343">
    <property type="protein sequence ID" value="ARN72758.1"/>
    <property type="molecule type" value="Genomic_DNA"/>
</dbReference>
<comment type="subcellular location">
    <subcellularLocation>
        <location evidence="2">Cytoplasm</location>
    </subcellularLocation>
</comment>
<dbReference type="PANTHER" id="PTHR46268">
    <property type="entry name" value="STRESS RESPONSE PROTEIN NHAX"/>
    <property type="match status" value="1"/>
</dbReference>
<evidence type="ECO:0000256" key="1">
    <source>
        <dbReference type="ARBA" id="ARBA00008791"/>
    </source>
</evidence>
<dbReference type="InterPro" id="IPR014729">
    <property type="entry name" value="Rossmann-like_a/b/a_fold"/>
</dbReference>
<protein>
    <recommendedName>
        <fullName evidence="2">Universal stress protein</fullName>
    </recommendedName>
</protein>
<dbReference type="STRING" id="716816.BST96_00690"/>
<keyword evidence="5" id="KW-1185">Reference proteome</keyword>
<dbReference type="PANTHER" id="PTHR46268:SF6">
    <property type="entry name" value="UNIVERSAL STRESS PROTEIN UP12"/>
    <property type="match status" value="1"/>
</dbReference>
<name>A0A1X9N3I5_9GAMM</name>
<keyword evidence="2" id="KW-0963">Cytoplasm</keyword>